<dbReference type="InterPro" id="IPR043502">
    <property type="entry name" value="DNA/RNA_pol_sf"/>
</dbReference>
<dbReference type="OrthoDB" id="2728078at2759"/>
<keyword evidence="3" id="KW-1185">Reference proteome</keyword>
<gene>
    <name evidence="2" type="ORF">D9611_007414</name>
</gene>
<dbReference type="AlphaFoldDB" id="A0A8H5CFU3"/>
<organism evidence="2 3">
    <name type="scientific">Ephemerocybe angulata</name>
    <dbReference type="NCBI Taxonomy" id="980116"/>
    <lineage>
        <taxon>Eukaryota</taxon>
        <taxon>Fungi</taxon>
        <taxon>Dikarya</taxon>
        <taxon>Basidiomycota</taxon>
        <taxon>Agaricomycotina</taxon>
        <taxon>Agaricomycetes</taxon>
        <taxon>Agaricomycetidae</taxon>
        <taxon>Agaricales</taxon>
        <taxon>Agaricineae</taxon>
        <taxon>Psathyrellaceae</taxon>
        <taxon>Ephemerocybe</taxon>
    </lineage>
</organism>
<evidence type="ECO:0000313" key="3">
    <source>
        <dbReference type="Proteomes" id="UP000541558"/>
    </source>
</evidence>
<proteinExistence type="predicted"/>
<dbReference type="InterPro" id="IPR000477">
    <property type="entry name" value="RT_dom"/>
</dbReference>
<dbReference type="CDD" id="cd01650">
    <property type="entry name" value="RT_nLTR_like"/>
    <property type="match status" value="1"/>
</dbReference>
<dbReference type="Pfam" id="PF00078">
    <property type="entry name" value="RVT_1"/>
    <property type="match status" value="1"/>
</dbReference>
<accession>A0A8H5CFU3</accession>
<reference evidence="2 3" key="1">
    <citation type="journal article" date="2020" name="ISME J.">
        <title>Uncovering the hidden diversity of litter-decomposition mechanisms in mushroom-forming fungi.</title>
        <authorList>
            <person name="Floudas D."/>
            <person name="Bentzer J."/>
            <person name="Ahren D."/>
            <person name="Johansson T."/>
            <person name="Persson P."/>
            <person name="Tunlid A."/>
        </authorList>
    </citation>
    <scope>NUCLEOTIDE SEQUENCE [LARGE SCALE GENOMIC DNA]</scope>
    <source>
        <strain evidence="2 3">CBS 175.51</strain>
    </source>
</reference>
<dbReference type="PANTHER" id="PTHR31635:SF196">
    <property type="entry name" value="REVERSE TRANSCRIPTASE DOMAIN-CONTAINING PROTEIN-RELATED"/>
    <property type="match status" value="1"/>
</dbReference>
<dbReference type="EMBL" id="JAACJK010000003">
    <property type="protein sequence ID" value="KAF5340698.1"/>
    <property type="molecule type" value="Genomic_DNA"/>
</dbReference>
<name>A0A8H5CFU3_9AGAR</name>
<protein>
    <recommendedName>
        <fullName evidence="1">Reverse transcriptase domain-containing protein</fullName>
    </recommendedName>
</protein>
<feature type="domain" description="Reverse transcriptase" evidence="1">
    <location>
        <begin position="1"/>
        <end position="224"/>
    </location>
</feature>
<dbReference type="Proteomes" id="UP000541558">
    <property type="component" value="Unassembled WGS sequence"/>
</dbReference>
<dbReference type="PROSITE" id="PS50878">
    <property type="entry name" value="RT_POL"/>
    <property type="match status" value="1"/>
</dbReference>
<evidence type="ECO:0000259" key="1">
    <source>
        <dbReference type="PROSITE" id="PS50878"/>
    </source>
</evidence>
<evidence type="ECO:0000313" key="2">
    <source>
        <dbReference type="EMBL" id="KAF5340698.1"/>
    </source>
</evidence>
<sequence length="864" mass="98648">MAGRRIDDHTELIKLMIKWSEKEEEDGMLVFLDQEKAYDRITHPFLQATLKRMDFPDHFCKSISSLYESAETVVIINGVISRSFKITRGVRQGDPLSCLLFNLAIESLANLLRKSNLRGFNTPEQTERLIVTLFADDTTVFLSAEDNFLDLQRILDKWCSASGAKFNVDKTETIPIGTPQYRDRVLRTRMTRTNSEASRIPPNIRIAKEGEAIRALGAFVGNGVDDISIWNPTIEIMKDKAENWQKSHPSLEGRSYITKLEPGGRTQYRTMVQGMPTEIEDDVVSIIADIIWDGKVPGVDRDTMSLPYHLGGEAILDIRLRNQSIYMKLAQKFIEGETRWVGVAKDLMFHDIPRSRNIVDRDIAPNIFLQTWDTMKQGARTSLPLSTWKMIDTPRKHNLAFNPPRVASKIKRDLPAWYHPGRINDSLTPDDGVYARCLRDCHRIITVGDLVGFINEFHDYEPPTDLRRTRNSPTCECTTCDYVQAIGCLDAVKCHMKAHEYLDSYKPKWQPGTTDVSLNRICKRYKKIGEELHLKDNERLFTPKLDEYLNQSAGFRFLDPSASGEWTSTDIPVGYPELGPRQWKEAYVETDTKQSRFDRTVATYGVIESPPSLMTIHGKLPASLDPTDHSAMTLAILRTLEVRPINENIKFYLPSKHIVESLTVKLERYENMNWAEHDVSAELLRATTARLRERKGLTILGVYDKDSDKNRREKAKELASRALVHPPEEEGALTDLNDSSLVIGARLKSLSQSQIYKVLLDEKARKLGDRSATKTHMTLAEDACGERLGYRPLQSTIWRSMRTKQIAHKKIRAFMWRVMHNALPCGRIWPGDPNPDRALCPTCRVQETAQHILLECPDDVRLRG</sequence>
<dbReference type="SUPFAM" id="SSF56672">
    <property type="entry name" value="DNA/RNA polymerases"/>
    <property type="match status" value="1"/>
</dbReference>
<comment type="caution">
    <text evidence="2">The sequence shown here is derived from an EMBL/GenBank/DDBJ whole genome shotgun (WGS) entry which is preliminary data.</text>
</comment>
<dbReference type="PANTHER" id="PTHR31635">
    <property type="entry name" value="REVERSE TRANSCRIPTASE DOMAIN-CONTAINING PROTEIN-RELATED"/>
    <property type="match status" value="1"/>
</dbReference>